<evidence type="ECO:0000313" key="3">
    <source>
        <dbReference type="EMBL" id="MBG0569200.1"/>
    </source>
</evidence>
<dbReference type="EMBL" id="JADQTO010000057">
    <property type="protein sequence ID" value="MBG0569200.1"/>
    <property type="molecule type" value="Genomic_DNA"/>
</dbReference>
<dbReference type="GO" id="GO:0003911">
    <property type="term" value="F:DNA ligase (NAD+) activity"/>
    <property type="evidence" value="ECO:0007669"/>
    <property type="project" value="InterPro"/>
</dbReference>
<feature type="region of interest" description="Disordered" evidence="1">
    <location>
        <begin position="85"/>
        <end position="137"/>
    </location>
</feature>
<sequence>MTDTDFAKTNKRRIAHSGQAFANPRNAAAGALRVQDRAYKAPLSFLAYAMHDVPGDGLRHAEAMTAISRPGVCPVEILDQGTVGELGRRGSLAPTSTTLPPALCPRDDIPSWQPAPIRSNHEPTPRSGRNHRCGRAG</sequence>
<evidence type="ECO:0000256" key="1">
    <source>
        <dbReference type="SAM" id="MobiDB-lite"/>
    </source>
</evidence>
<proteinExistence type="predicted"/>
<protein>
    <recommendedName>
        <fullName evidence="2">NAD-dependent DNA ligase adenylation domain-containing protein</fullName>
    </recommendedName>
</protein>
<dbReference type="AlphaFoldDB" id="A0A931CQD9"/>
<dbReference type="Proteomes" id="UP000598146">
    <property type="component" value="Unassembled WGS sequence"/>
</dbReference>
<dbReference type="InterPro" id="IPR013839">
    <property type="entry name" value="DNAligase_adenylation"/>
</dbReference>
<comment type="caution">
    <text evidence="3">The sequence shown here is derived from an EMBL/GenBank/DDBJ whole genome shotgun (WGS) entry which is preliminary data.</text>
</comment>
<evidence type="ECO:0000313" key="4">
    <source>
        <dbReference type="Proteomes" id="UP000598146"/>
    </source>
</evidence>
<feature type="compositionally biased region" description="Basic residues" evidence="1">
    <location>
        <begin position="128"/>
        <end position="137"/>
    </location>
</feature>
<dbReference type="SUPFAM" id="SSF56091">
    <property type="entry name" value="DNA ligase/mRNA capping enzyme, catalytic domain"/>
    <property type="match status" value="1"/>
</dbReference>
<dbReference type="Pfam" id="PF01653">
    <property type="entry name" value="DNA_ligase_aden"/>
    <property type="match status" value="1"/>
</dbReference>
<organism evidence="3 4">
    <name type="scientific">Actinoplanes aureus</name>
    <dbReference type="NCBI Taxonomy" id="2792083"/>
    <lineage>
        <taxon>Bacteria</taxon>
        <taxon>Bacillati</taxon>
        <taxon>Actinomycetota</taxon>
        <taxon>Actinomycetes</taxon>
        <taxon>Micromonosporales</taxon>
        <taxon>Micromonosporaceae</taxon>
        <taxon>Actinoplanes</taxon>
    </lineage>
</organism>
<reference evidence="3" key="1">
    <citation type="submission" date="2020-11" db="EMBL/GenBank/DDBJ databases">
        <title>Isolation and identification of active actinomycetes.</title>
        <authorList>
            <person name="Sun X."/>
        </authorList>
    </citation>
    <scope>NUCLEOTIDE SEQUENCE</scope>
    <source>
        <strain evidence="3">NEAU-A11</strain>
    </source>
</reference>
<name>A0A931CQD9_9ACTN</name>
<evidence type="ECO:0000259" key="2">
    <source>
        <dbReference type="Pfam" id="PF01653"/>
    </source>
</evidence>
<keyword evidence="4" id="KW-1185">Reference proteome</keyword>
<dbReference type="Gene3D" id="3.30.470.30">
    <property type="entry name" value="DNA ligase/mRNA capping enzyme"/>
    <property type="match status" value="1"/>
</dbReference>
<accession>A0A931CQD9</accession>
<feature type="domain" description="NAD-dependent DNA ligase adenylation" evidence="2">
    <location>
        <begin position="1"/>
        <end position="55"/>
    </location>
</feature>
<gene>
    <name evidence="3" type="ORF">I4J89_48135</name>
</gene>